<dbReference type="InterPro" id="IPR029787">
    <property type="entry name" value="Nucleotide_cyclase"/>
</dbReference>
<keyword evidence="2" id="KW-0342">GTP-binding</keyword>
<reference evidence="4 5" key="1">
    <citation type="journal article" date="2007" name="Int. J. Syst. Evol. Microbiol.">
        <title>Natronorubrum sulfidifaciens sp. nov., an extremely haloalkaliphilic archaeon isolated from Aiding salt lake in Xin-Jiang, China.</title>
        <authorList>
            <person name="Cui H.L."/>
            <person name="Tohty D."/>
            <person name="Liu H.C."/>
            <person name="Liu S.J."/>
            <person name="Oren A."/>
            <person name="Zhou P.J."/>
        </authorList>
    </citation>
    <scope>NUCLEOTIDE SEQUENCE [LARGE SCALE GENOMIC DNA]</scope>
    <source>
        <strain evidence="4 5">7-3</strain>
    </source>
</reference>
<gene>
    <name evidence="2" type="primary">gch3</name>
    <name evidence="4" type="ORF">GCU68_13760</name>
</gene>
<evidence type="ECO:0000256" key="2">
    <source>
        <dbReference type="HAMAP-Rule" id="MF_00608"/>
    </source>
</evidence>
<dbReference type="EMBL" id="CP045488">
    <property type="protein sequence ID" value="QFU83532.1"/>
    <property type="molecule type" value="Genomic_DNA"/>
</dbReference>
<protein>
    <recommendedName>
        <fullName evidence="2 3">GTP cyclohydrolase III</fullName>
        <ecNumber evidence="2 3">3.5.4.29</ecNumber>
    </recommendedName>
</protein>
<dbReference type="Gene3D" id="3.30.70.270">
    <property type="match status" value="1"/>
</dbReference>
<dbReference type="KEGG" id="nas:GCU68_13760"/>
<organism evidence="4 5">
    <name type="scientific">Natronorubrum aibiense</name>
    <dbReference type="NCBI Taxonomy" id="348826"/>
    <lineage>
        <taxon>Archaea</taxon>
        <taxon>Methanobacteriati</taxon>
        <taxon>Methanobacteriota</taxon>
        <taxon>Stenosarchaea group</taxon>
        <taxon>Halobacteria</taxon>
        <taxon>Halobacteriales</taxon>
        <taxon>Natrialbaceae</taxon>
        <taxon>Natronorubrum</taxon>
    </lineage>
</organism>
<comment type="similarity">
    <text evidence="2 3">Belongs to the archaeal-type GTP cyclohydrolase family.</text>
</comment>
<dbReference type="PANTHER" id="PTHR42202:SF1">
    <property type="entry name" value="GTP CYCLOHYDROLASE III"/>
    <property type="match status" value="1"/>
</dbReference>
<evidence type="ECO:0000256" key="1">
    <source>
        <dbReference type="ARBA" id="ARBA00022801"/>
    </source>
</evidence>
<evidence type="ECO:0000313" key="4">
    <source>
        <dbReference type="EMBL" id="QFU83532.1"/>
    </source>
</evidence>
<dbReference type="InterPro" id="IPR007839">
    <property type="entry name" value="GTP_CycHdrlase_3"/>
</dbReference>
<dbReference type="EC" id="3.5.4.29" evidence="2 3"/>
<dbReference type="NCBIfam" id="NF002587">
    <property type="entry name" value="PRK02240.1"/>
    <property type="match status" value="1"/>
</dbReference>
<keyword evidence="1 2" id="KW-0378">Hydrolase</keyword>
<keyword evidence="2" id="KW-0547">Nucleotide-binding</keyword>
<comment type="function">
    <text evidence="2 3">Catalyzes the formation of 2-amino-5-formylamino-6-ribofuranosylamino-4(3H)-pyrimidinone ribonucleotide monophosphate and inorganic phosphate from GTP. Also has an independent pyrophosphate phosphohydrolase activity.</text>
</comment>
<dbReference type="Pfam" id="PF05165">
    <property type="entry name" value="GCH_III"/>
    <property type="match status" value="1"/>
</dbReference>
<accession>A0A5P9P5X5</accession>
<dbReference type="AlphaFoldDB" id="A0A5P9P5X5"/>
<proteinExistence type="inferred from homology"/>
<dbReference type="GeneID" id="42302129"/>
<dbReference type="InterPro" id="IPR043128">
    <property type="entry name" value="Rev_trsase/Diguanyl_cyclase"/>
</dbReference>
<dbReference type="PANTHER" id="PTHR42202">
    <property type="entry name" value="GTP CYCLOHYDROLASE III"/>
    <property type="match status" value="1"/>
</dbReference>
<dbReference type="OrthoDB" id="25211at2157"/>
<dbReference type="GO" id="GO:0005525">
    <property type="term" value="F:GTP binding"/>
    <property type="evidence" value="ECO:0007669"/>
    <property type="project" value="UniProtKB-KW"/>
</dbReference>
<keyword evidence="5" id="KW-1185">Reference proteome</keyword>
<dbReference type="RefSeq" id="WP_152942509.1">
    <property type="nucleotide sequence ID" value="NZ_CP045488.1"/>
</dbReference>
<evidence type="ECO:0000256" key="3">
    <source>
        <dbReference type="PIRNR" id="PIRNR009265"/>
    </source>
</evidence>
<sequence length="253" mass="27862">MTNTQVTLFQIDNYGPWTVTPEPRREADLQTLQSRLYADISQFVGNRGGYVFFTRFDNMIAVTNGCSFEDHELLQESVGNRYPVTLSIGVATGTNPVQALADATARIQEAGSAQDKTRRECLEGRVIEAPHRTDGDVQIAHFDVVNATGQYTDELNAFDTFIEIEQGYAELMRHMRYAHNSLSFFVGGDNIIVVCPDLEAADYEEAVAHVEAAVDVELQVGVGRGKSAHDAGFAAKHALETCRADGTRVELEL</sequence>
<dbReference type="Gene3D" id="3.30.70.1230">
    <property type="entry name" value="Nucleotide cyclase"/>
    <property type="match status" value="1"/>
</dbReference>
<dbReference type="PIRSF" id="PIRSF009265">
    <property type="entry name" value="GTP_cyclohydro_3"/>
    <property type="match status" value="1"/>
</dbReference>
<comment type="catalytic activity">
    <reaction evidence="2 3">
        <text>GTP + 3 H2O = 2-amino-5-formylamino-6-(5-phospho-D-ribosylamino)pyrimidin-4(3H)-one + 2 phosphate + 2 H(+)</text>
        <dbReference type="Rhea" id="RHEA:22468"/>
        <dbReference type="ChEBI" id="CHEBI:15377"/>
        <dbReference type="ChEBI" id="CHEBI:15378"/>
        <dbReference type="ChEBI" id="CHEBI:37565"/>
        <dbReference type="ChEBI" id="CHEBI:43474"/>
        <dbReference type="ChEBI" id="CHEBI:57258"/>
        <dbReference type="EC" id="3.5.4.29"/>
    </reaction>
</comment>
<name>A0A5P9P5X5_9EURY</name>
<dbReference type="GO" id="GO:0043740">
    <property type="term" value="F:GTP cyclohydrolase IIa activity"/>
    <property type="evidence" value="ECO:0007669"/>
    <property type="project" value="UniProtKB-UniRule"/>
</dbReference>
<dbReference type="Proteomes" id="UP000326170">
    <property type="component" value="Chromosome"/>
</dbReference>
<evidence type="ECO:0000313" key="5">
    <source>
        <dbReference type="Proteomes" id="UP000326170"/>
    </source>
</evidence>
<dbReference type="HAMAP" id="MF_00608">
    <property type="entry name" value="GTP_cyclohydro_3"/>
    <property type="match status" value="1"/>
</dbReference>